<dbReference type="PANTHER" id="PTHR13292">
    <property type="entry name" value="AUTOPHAGY-RELATED PROTEIN 101"/>
    <property type="match status" value="1"/>
</dbReference>
<proteinExistence type="inferred from homology"/>
<dbReference type="GO" id="GO:0019901">
    <property type="term" value="F:protein kinase binding"/>
    <property type="evidence" value="ECO:0007669"/>
    <property type="project" value="TreeGrafter"/>
</dbReference>
<dbReference type="Pfam" id="PF07855">
    <property type="entry name" value="ATG101"/>
    <property type="match status" value="1"/>
</dbReference>
<dbReference type="PANTHER" id="PTHR13292:SF0">
    <property type="entry name" value="AUTOPHAGY-RELATED PROTEIN 101"/>
    <property type="match status" value="1"/>
</dbReference>
<dbReference type="GO" id="GO:1990316">
    <property type="term" value="C:Atg1/ULK1 kinase complex"/>
    <property type="evidence" value="ECO:0007669"/>
    <property type="project" value="TreeGrafter"/>
</dbReference>
<reference evidence="4 5" key="1">
    <citation type="submission" date="2016-02" db="EMBL/GenBank/DDBJ databases">
        <title>Comparative genomic and transcriptomic foundation for Pichia pastoris.</title>
        <authorList>
            <person name="Love K.R."/>
            <person name="Shah K.A."/>
            <person name="Whittaker C.A."/>
            <person name="Wu J."/>
            <person name="Bartlett M.C."/>
            <person name="Ma D."/>
            <person name="Leeson R.L."/>
            <person name="Priest M."/>
            <person name="Young S.K."/>
            <person name="Love J.C."/>
        </authorList>
    </citation>
    <scope>NUCLEOTIDE SEQUENCE [LARGE SCALE GENOMIC DNA]</scope>
    <source>
        <strain evidence="4 5">ATCC 28485</strain>
    </source>
</reference>
<dbReference type="AlphaFoldDB" id="A0A1B2J785"/>
<evidence type="ECO:0000256" key="2">
    <source>
        <dbReference type="ARBA" id="ARBA00018874"/>
    </source>
</evidence>
<keyword evidence="5" id="KW-1185">Reference proteome</keyword>
<evidence type="ECO:0000313" key="5">
    <source>
        <dbReference type="Proteomes" id="UP000094565"/>
    </source>
</evidence>
<dbReference type="OrthoDB" id="10259639at2759"/>
<dbReference type="InterPro" id="IPR012445">
    <property type="entry name" value="ATG101"/>
</dbReference>
<keyword evidence="3" id="KW-0072">Autophagy</keyword>
<organism evidence="4 5">
    <name type="scientific">Komagataella pastoris</name>
    <name type="common">Yeast</name>
    <name type="synonym">Pichia pastoris</name>
    <dbReference type="NCBI Taxonomy" id="4922"/>
    <lineage>
        <taxon>Eukaryota</taxon>
        <taxon>Fungi</taxon>
        <taxon>Dikarya</taxon>
        <taxon>Ascomycota</taxon>
        <taxon>Saccharomycotina</taxon>
        <taxon>Pichiomycetes</taxon>
        <taxon>Pichiales</taxon>
        <taxon>Pichiaceae</taxon>
        <taxon>Komagataella</taxon>
    </lineage>
</organism>
<evidence type="ECO:0000256" key="1">
    <source>
        <dbReference type="ARBA" id="ARBA00007130"/>
    </source>
</evidence>
<dbReference type="GO" id="GO:0000407">
    <property type="term" value="C:phagophore assembly site"/>
    <property type="evidence" value="ECO:0007669"/>
    <property type="project" value="TreeGrafter"/>
</dbReference>
<dbReference type="EMBL" id="CP014584">
    <property type="protein sequence ID" value="ANZ73851.1"/>
    <property type="molecule type" value="Genomic_DNA"/>
</dbReference>
<gene>
    <name evidence="4" type="ORF">ATY40_BA7500532</name>
</gene>
<evidence type="ECO:0000256" key="3">
    <source>
        <dbReference type="ARBA" id="ARBA00023006"/>
    </source>
</evidence>
<name>A0A1B2J785_PICPA</name>
<dbReference type="GO" id="GO:0000045">
    <property type="term" value="P:autophagosome assembly"/>
    <property type="evidence" value="ECO:0007669"/>
    <property type="project" value="TreeGrafter"/>
</dbReference>
<sequence>MDFNLNIHTSLDIVSDHIEALLWTILFQRLFGTISPSQSTFLGITYPKVELPILQTLIDSKISQFKRDILESKSLSQNDHDDDNDNQMSEEETELGSFRLSFFEKFSKRDNKNTLLKFWTNETKESSEDLTGIVNDDIQRGSFQDCWETWNLTLYISSGKEYANSFLESMFQILDITDINKSHIPTIRSVAIAPFPFKIAYLVKKDSSIGSSMEYITEKDAQEE</sequence>
<protein>
    <recommendedName>
        <fullName evidence="2">Autophagy-related protein 101</fullName>
    </recommendedName>
</protein>
<comment type="similarity">
    <text evidence="1">Belongs to the ATG101 family.</text>
</comment>
<evidence type="ECO:0000313" key="4">
    <source>
        <dbReference type="EMBL" id="ANZ73851.1"/>
    </source>
</evidence>
<accession>A0A1B2J785</accession>
<dbReference type="Proteomes" id="UP000094565">
    <property type="component" value="Chromosome 1"/>
</dbReference>